<dbReference type="Proteomes" id="UP001470230">
    <property type="component" value="Unassembled WGS sequence"/>
</dbReference>
<evidence type="ECO:0000256" key="1">
    <source>
        <dbReference type="SAM" id="MobiDB-lite"/>
    </source>
</evidence>
<gene>
    <name evidence="2" type="ORF">M9Y10_002385</name>
</gene>
<name>A0ABR2LBB7_9EUKA</name>
<sequence length="190" mass="21493">MNFYDVYTTLSLNPDTQQILDKISDFLGCQNQLEPMKNALFKKPNRAQFPGAFPFDEETGKIYDTLWKAADAENYSTAGKIGRWFMKLICPPADDEGMSAFLKKPSQEMENPPEPESYPNSEYNQTNNSNMSSESIGNTYTETKNESSEQKQSTWEVSDDEDENVIVIESGPKNKNSANDIVKRSNKKGD</sequence>
<evidence type="ECO:0000313" key="2">
    <source>
        <dbReference type="EMBL" id="KAK8900062.1"/>
    </source>
</evidence>
<protein>
    <submittedName>
        <fullName evidence="2">Uncharacterized protein</fullName>
    </submittedName>
</protein>
<feature type="compositionally biased region" description="Polar residues" evidence="1">
    <location>
        <begin position="125"/>
        <end position="142"/>
    </location>
</feature>
<proteinExistence type="predicted"/>
<feature type="compositionally biased region" description="Basic and acidic residues" evidence="1">
    <location>
        <begin position="181"/>
        <end position="190"/>
    </location>
</feature>
<organism evidence="2 3">
    <name type="scientific">Tritrichomonas musculus</name>
    <dbReference type="NCBI Taxonomy" id="1915356"/>
    <lineage>
        <taxon>Eukaryota</taxon>
        <taxon>Metamonada</taxon>
        <taxon>Parabasalia</taxon>
        <taxon>Tritrichomonadida</taxon>
        <taxon>Tritrichomonadidae</taxon>
        <taxon>Tritrichomonas</taxon>
    </lineage>
</organism>
<keyword evidence="3" id="KW-1185">Reference proteome</keyword>
<comment type="caution">
    <text evidence="2">The sequence shown here is derived from an EMBL/GenBank/DDBJ whole genome shotgun (WGS) entry which is preliminary data.</text>
</comment>
<dbReference type="EMBL" id="JAPFFF010000001">
    <property type="protein sequence ID" value="KAK8900062.1"/>
    <property type="molecule type" value="Genomic_DNA"/>
</dbReference>
<feature type="region of interest" description="Disordered" evidence="1">
    <location>
        <begin position="105"/>
        <end position="190"/>
    </location>
</feature>
<reference evidence="2 3" key="1">
    <citation type="submission" date="2024-04" db="EMBL/GenBank/DDBJ databases">
        <title>Tritrichomonas musculus Genome.</title>
        <authorList>
            <person name="Alves-Ferreira E."/>
            <person name="Grigg M."/>
            <person name="Lorenzi H."/>
            <person name="Galac M."/>
        </authorList>
    </citation>
    <scope>NUCLEOTIDE SEQUENCE [LARGE SCALE GENOMIC DNA]</scope>
    <source>
        <strain evidence="2 3">EAF2021</strain>
    </source>
</reference>
<evidence type="ECO:0000313" key="3">
    <source>
        <dbReference type="Proteomes" id="UP001470230"/>
    </source>
</evidence>
<accession>A0ABR2LBB7</accession>